<keyword evidence="1" id="KW-0732">Signal</keyword>
<dbReference type="InterPro" id="IPR008701">
    <property type="entry name" value="NPP1"/>
</dbReference>
<evidence type="ECO:0000313" key="3">
    <source>
        <dbReference type="Proteomes" id="UP001281003"/>
    </source>
</evidence>
<dbReference type="Proteomes" id="UP001281003">
    <property type="component" value="Unassembled WGS sequence"/>
</dbReference>
<sequence>MRPRPLLSLFAGFGLVASTAATTIPVFSAVEMSNSLADNGTDLALAGAPMWFFGRTQDHPPCYPTAAVNDKGEQTPPAELCEFPDTGCNCRYPWISNAQLNPSFPVYYSFQECRSGEVQVAYNLFYEKDGFSPEGVFGHAYDWEHVIVVWKNTTSSDKGDSTWSPTRLLLSAHGKMTSHKWDDFVKDKNTDKPKVYVSWGKHAQYAKPTDDEHNETTLLREMTEDAYRAENWWYDPKKEDLIRADRSTKIGKLIESFNWGKAYRNPVRVYERLCTNLTAEH</sequence>
<evidence type="ECO:0000256" key="1">
    <source>
        <dbReference type="SAM" id="SignalP"/>
    </source>
</evidence>
<organism evidence="2 3">
    <name type="scientific">Sordaria brevicollis</name>
    <dbReference type="NCBI Taxonomy" id="83679"/>
    <lineage>
        <taxon>Eukaryota</taxon>
        <taxon>Fungi</taxon>
        <taxon>Dikarya</taxon>
        <taxon>Ascomycota</taxon>
        <taxon>Pezizomycotina</taxon>
        <taxon>Sordariomycetes</taxon>
        <taxon>Sordariomycetidae</taxon>
        <taxon>Sordariales</taxon>
        <taxon>Sordariaceae</taxon>
        <taxon>Sordaria</taxon>
    </lineage>
</organism>
<accession>A0AAE0P9Q0</accession>
<evidence type="ECO:0000313" key="2">
    <source>
        <dbReference type="EMBL" id="KAK3395762.1"/>
    </source>
</evidence>
<proteinExistence type="predicted"/>
<protein>
    <submittedName>
        <fullName evidence="2">Uncharacterized protein</fullName>
    </submittedName>
</protein>
<feature type="signal peptide" evidence="1">
    <location>
        <begin position="1"/>
        <end position="21"/>
    </location>
</feature>
<reference evidence="2" key="2">
    <citation type="submission" date="2023-07" db="EMBL/GenBank/DDBJ databases">
        <authorList>
            <consortium name="Lawrence Berkeley National Laboratory"/>
            <person name="Haridas S."/>
            <person name="Hensen N."/>
            <person name="Bonometti L."/>
            <person name="Westerberg I."/>
            <person name="Brannstrom I.O."/>
            <person name="Guillou S."/>
            <person name="Cros-Aarteil S."/>
            <person name="Calhoun S."/>
            <person name="Kuo A."/>
            <person name="Mondo S."/>
            <person name="Pangilinan J."/>
            <person name="Riley R."/>
            <person name="LaButti K."/>
            <person name="Andreopoulos B."/>
            <person name="Lipzen A."/>
            <person name="Chen C."/>
            <person name="Yanf M."/>
            <person name="Daum C."/>
            <person name="Ng V."/>
            <person name="Clum A."/>
            <person name="Steindorff A."/>
            <person name="Ohm R."/>
            <person name="Martin F."/>
            <person name="Silar P."/>
            <person name="Natvig D."/>
            <person name="Lalanne C."/>
            <person name="Gautier V."/>
            <person name="Ament-velasquez S.L."/>
            <person name="Kruys A."/>
            <person name="Hutchinson M.I."/>
            <person name="Powell A.J."/>
            <person name="Barry K."/>
            <person name="Miller A.N."/>
            <person name="Grigoriev I.V."/>
            <person name="Debuchy R."/>
            <person name="Gladieux P."/>
            <person name="Thoren M.H."/>
            <person name="Johannesson H."/>
        </authorList>
    </citation>
    <scope>NUCLEOTIDE SEQUENCE</scope>
    <source>
        <strain evidence="2">FGSC 1904</strain>
    </source>
</reference>
<dbReference type="Pfam" id="PF05630">
    <property type="entry name" value="NPP1"/>
    <property type="match status" value="1"/>
</dbReference>
<feature type="chain" id="PRO_5041942696" evidence="1">
    <location>
        <begin position="22"/>
        <end position="281"/>
    </location>
</feature>
<gene>
    <name evidence="2" type="ORF">B0T20DRAFT_44748</name>
</gene>
<name>A0AAE0P9Q0_SORBR</name>
<dbReference type="EMBL" id="JAUTDP010000010">
    <property type="protein sequence ID" value="KAK3395762.1"/>
    <property type="molecule type" value="Genomic_DNA"/>
</dbReference>
<keyword evidence="3" id="KW-1185">Reference proteome</keyword>
<comment type="caution">
    <text evidence="2">The sequence shown here is derived from an EMBL/GenBank/DDBJ whole genome shotgun (WGS) entry which is preliminary data.</text>
</comment>
<dbReference type="AlphaFoldDB" id="A0AAE0P9Q0"/>
<reference evidence="2" key="1">
    <citation type="journal article" date="2023" name="Mol. Phylogenet. Evol.">
        <title>Genome-scale phylogeny and comparative genomics of the fungal order Sordariales.</title>
        <authorList>
            <person name="Hensen N."/>
            <person name="Bonometti L."/>
            <person name="Westerberg I."/>
            <person name="Brannstrom I.O."/>
            <person name="Guillou S."/>
            <person name="Cros-Aarteil S."/>
            <person name="Calhoun S."/>
            <person name="Haridas S."/>
            <person name="Kuo A."/>
            <person name="Mondo S."/>
            <person name="Pangilinan J."/>
            <person name="Riley R."/>
            <person name="LaButti K."/>
            <person name="Andreopoulos B."/>
            <person name="Lipzen A."/>
            <person name="Chen C."/>
            <person name="Yan M."/>
            <person name="Daum C."/>
            <person name="Ng V."/>
            <person name="Clum A."/>
            <person name="Steindorff A."/>
            <person name="Ohm R.A."/>
            <person name="Martin F."/>
            <person name="Silar P."/>
            <person name="Natvig D.O."/>
            <person name="Lalanne C."/>
            <person name="Gautier V."/>
            <person name="Ament-Velasquez S.L."/>
            <person name="Kruys A."/>
            <person name="Hutchinson M.I."/>
            <person name="Powell A.J."/>
            <person name="Barry K."/>
            <person name="Miller A.N."/>
            <person name="Grigoriev I.V."/>
            <person name="Debuchy R."/>
            <person name="Gladieux P."/>
            <person name="Hiltunen Thoren M."/>
            <person name="Johannesson H."/>
        </authorList>
    </citation>
    <scope>NUCLEOTIDE SEQUENCE</scope>
    <source>
        <strain evidence="2">FGSC 1904</strain>
    </source>
</reference>